<gene>
    <name evidence="1" type="ORF">Van01_39350</name>
</gene>
<sequence length="83" mass="9431">MPPGYGLVVTRYRQSRGGIAEVPEVCPARHRDPDGNPTTTPARGQCQVCHEMSRQWRCQEPGCRWVVQHDHPWQWPAATGQPQ</sequence>
<dbReference type="Proteomes" id="UP000647017">
    <property type="component" value="Unassembled WGS sequence"/>
</dbReference>
<reference evidence="1 2" key="1">
    <citation type="submission" date="2021-01" db="EMBL/GenBank/DDBJ databases">
        <title>Whole genome shotgun sequence of Verrucosispora andamanensis NBRC 109075.</title>
        <authorList>
            <person name="Komaki H."/>
            <person name="Tamura T."/>
        </authorList>
    </citation>
    <scope>NUCLEOTIDE SEQUENCE [LARGE SCALE GENOMIC DNA]</scope>
    <source>
        <strain evidence="1 2">NBRC 109075</strain>
    </source>
</reference>
<evidence type="ECO:0000313" key="2">
    <source>
        <dbReference type="Proteomes" id="UP000647017"/>
    </source>
</evidence>
<comment type="caution">
    <text evidence="1">The sequence shown here is derived from an EMBL/GenBank/DDBJ whole genome shotgun (WGS) entry which is preliminary data.</text>
</comment>
<proteinExistence type="predicted"/>
<evidence type="ECO:0000313" key="1">
    <source>
        <dbReference type="EMBL" id="GIJ10721.1"/>
    </source>
</evidence>
<organism evidence="1 2">
    <name type="scientific">Micromonospora andamanensis</name>
    <dbReference type="NCBI Taxonomy" id="1287068"/>
    <lineage>
        <taxon>Bacteria</taxon>
        <taxon>Bacillati</taxon>
        <taxon>Actinomycetota</taxon>
        <taxon>Actinomycetes</taxon>
        <taxon>Micromonosporales</taxon>
        <taxon>Micromonosporaceae</taxon>
        <taxon>Micromonospora</taxon>
    </lineage>
</organism>
<dbReference type="EMBL" id="BOOZ01000024">
    <property type="protein sequence ID" value="GIJ10721.1"/>
    <property type="molecule type" value="Genomic_DNA"/>
</dbReference>
<keyword evidence="2" id="KW-1185">Reference proteome</keyword>
<evidence type="ECO:0008006" key="3">
    <source>
        <dbReference type="Google" id="ProtNLM"/>
    </source>
</evidence>
<name>A0ABQ4HYP0_9ACTN</name>
<protein>
    <recommendedName>
        <fullName evidence="3">Transposase zinc-ribbon domain-containing protein</fullName>
    </recommendedName>
</protein>
<accession>A0ABQ4HYP0</accession>